<evidence type="ECO:0000256" key="1">
    <source>
        <dbReference type="ARBA" id="ARBA00004613"/>
    </source>
</evidence>
<organism evidence="7 8">
    <name type="scientific">Rosa chinensis</name>
    <name type="common">China rose</name>
    <dbReference type="NCBI Taxonomy" id="74649"/>
    <lineage>
        <taxon>Eukaryota</taxon>
        <taxon>Viridiplantae</taxon>
        <taxon>Streptophyta</taxon>
        <taxon>Embryophyta</taxon>
        <taxon>Tracheophyta</taxon>
        <taxon>Spermatophyta</taxon>
        <taxon>Magnoliopsida</taxon>
        <taxon>eudicotyledons</taxon>
        <taxon>Gunneridae</taxon>
        <taxon>Pentapetalae</taxon>
        <taxon>rosids</taxon>
        <taxon>fabids</taxon>
        <taxon>Rosales</taxon>
        <taxon>Rosaceae</taxon>
        <taxon>Rosoideae</taxon>
        <taxon>Rosoideae incertae sedis</taxon>
        <taxon>Rosa</taxon>
    </lineage>
</organism>
<dbReference type="PANTHER" id="PTHR32093">
    <property type="entry name" value="LEUCINE-RICH REPEAT EXTENSIN-LIKE PROTEIN 3-RELATED"/>
    <property type="match status" value="1"/>
</dbReference>
<evidence type="ECO:0000256" key="4">
    <source>
        <dbReference type="ARBA" id="ARBA00022729"/>
    </source>
</evidence>
<dbReference type="Gramene" id="PRQ22946">
    <property type="protein sequence ID" value="PRQ22946"/>
    <property type="gene ID" value="RchiOBHm_Chr6g0255841"/>
</dbReference>
<keyword evidence="4" id="KW-0732">Signal</keyword>
<comment type="caution">
    <text evidence="7">The sequence shown here is derived from an EMBL/GenBank/DDBJ whole genome shotgun (WGS) entry which is preliminary data.</text>
</comment>
<dbReference type="SUPFAM" id="SSF52058">
    <property type="entry name" value="L domain-like"/>
    <property type="match status" value="1"/>
</dbReference>
<evidence type="ECO:0000256" key="2">
    <source>
        <dbReference type="ARBA" id="ARBA00022525"/>
    </source>
</evidence>
<dbReference type="InterPro" id="IPR051582">
    <property type="entry name" value="LRR_extensin-like_regulator"/>
</dbReference>
<dbReference type="AlphaFoldDB" id="A0A2P6PM04"/>
<dbReference type="EMBL" id="PDCK01000044">
    <property type="protein sequence ID" value="PRQ22946.1"/>
    <property type="molecule type" value="Genomic_DNA"/>
</dbReference>
<feature type="region of interest" description="Disordered" evidence="6">
    <location>
        <begin position="212"/>
        <end position="235"/>
    </location>
</feature>
<evidence type="ECO:0000256" key="3">
    <source>
        <dbReference type="ARBA" id="ARBA00022614"/>
    </source>
</evidence>
<keyword evidence="2" id="KW-0964">Secreted</keyword>
<proteinExistence type="predicted"/>
<accession>A0A2P6PM04</accession>
<evidence type="ECO:0000313" key="8">
    <source>
        <dbReference type="Proteomes" id="UP000238479"/>
    </source>
</evidence>
<evidence type="ECO:0000256" key="6">
    <source>
        <dbReference type="SAM" id="MobiDB-lite"/>
    </source>
</evidence>
<evidence type="ECO:0000313" key="7">
    <source>
        <dbReference type="EMBL" id="PRQ22946.1"/>
    </source>
</evidence>
<dbReference type="PANTHER" id="PTHR32093:SF131">
    <property type="entry name" value="LEUCINE-RICH REPEAT-CONTAINING N-TERMINAL PLANT-TYPE DOMAIN-CONTAINING PROTEIN"/>
    <property type="match status" value="1"/>
</dbReference>
<keyword evidence="3" id="KW-0433">Leucine-rich repeat</keyword>
<keyword evidence="5" id="KW-0677">Repeat</keyword>
<sequence>MGQFHPKCSSWKLMYSSSTTTISLSRFLMLLAPHQHIISLLPTTSSGVQSQIALAKHQKRFMRSSSSTTNSQSSDMIRRCLPWEIGKLNQATLFDVSTNYLTGPIPHSFACLAKMEILVLANNQFYGTVPELVCKLPGLRNLSLANNYFTQVGPECRKLIKKGFLDVKNNCILDLPDQRSKSECGWFFSKARHCPNERSMLYIPCQTHYSNEKKPEHRGQASAPLSYGTLKPHNP</sequence>
<keyword evidence="8" id="KW-1185">Reference proteome</keyword>
<reference evidence="7 8" key="1">
    <citation type="journal article" date="2018" name="Nat. Genet.">
        <title>The Rosa genome provides new insights in the design of modern roses.</title>
        <authorList>
            <person name="Bendahmane M."/>
        </authorList>
    </citation>
    <scope>NUCLEOTIDE SEQUENCE [LARGE SCALE GENOMIC DNA]</scope>
    <source>
        <strain evidence="8">cv. Old Blush</strain>
    </source>
</reference>
<dbReference type="GO" id="GO:0005576">
    <property type="term" value="C:extracellular region"/>
    <property type="evidence" value="ECO:0007669"/>
    <property type="project" value="UniProtKB-SubCell"/>
</dbReference>
<protein>
    <submittedName>
        <fullName evidence="7">Putative leucine-rich repeat domain, L domain-containing protein</fullName>
    </submittedName>
</protein>
<dbReference type="Proteomes" id="UP000238479">
    <property type="component" value="Chromosome 6"/>
</dbReference>
<dbReference type="InterPro" id="IPR032675">
    <property type="entry name" value="LRR_dom_sf"/>
</dbReference>
<evidence type="ECO:0000256" key="5">
    <source>
        <dbReference type="ARBA" id="ARBA00022737"/>
    </source>
</evidence>
<comment type="subcellular location">
    <subcellularLocation>
        <location evidence="1">Secreted</location>
    </subcellularLocation>
</comment>
<gene>
    <name evidence="7" type="ORF">RchiOBHm_Chr6g0255841</name>
</gene>
<dbReference type="Gene3D" id="3.80.10.10">
    <property type="entry name" value="Ribonuclease Inhibitor"/>
    <property type="match status" value="1"/>
</dbReference>
<name>A0A2P6PM04_ROSCH</name>